<dbReference type="RefSeq" id="WP_202634740.1">
    <property type="nucleotide sequence ID" value="NZ_CP010554.1"/>
</dbReference>
<keyword evidence="9 11" id="KW-0119">Carbohydrate metabolism</keyword>
<evidence type="ECO:0000313" key="12">
    <source>
        <dbReference type="EMBL" id="AJP48731.1"/>
    </source>
</evidence>
<sequence length="228" mass="24443">MPAKLTTPRLRTQIRTLTLDLDGTLLNTLPDLAAAANDMLRELGLPEYPDATIASFVGHGIAHLVARCLPEANLTEHAEALRIFRHHYTHENGRRTVLYPGVLEGLHAWQATGVPMAVITNKAAAFSEPLLVATGISSFFDFVLSGDSLPEKKPHPLPLLHACQQFGVAPGENLHIGDSRHDAAAARSAGCPVWLVSYGYSTDAPVQSVDCDAIVATLAEAAQRMING</sequence>
<dbReference type="NCBIfam" id="TIGR01549">
    <property type="entry name" value="HAD-SF-IA-v1"/>
    <property type="match status" value="1"/>
</dbReference>
<dbReference type="GO" id="GO:0005829">
    <property type="term" value="C:cytosol"/>
    <property type="evidence" value="ECO:0007669"/>
    <property type="project" value="TreeGrafter"/>
</dbReference>
<dbReference type="InterPro" id="IPR050155">
    <property type="entry name" value="HAD-like_hydrolase_sf"/>
</dbReference>
<evidence type="ECO:0000313" key="13">
    <source>
        <dbReference type="Proteomes" id="UP000061603"/>
    </source>
</evidence>
<dbReference type="FunFam" id="3.40.50.1000:FF:000022">
    <property type="entry name" value="Phosphoglycolate phosphatase"/>
    <property type="match status" value="1"/>
</dbReference>
<keyword evidence="7 11" id="KW-0378">Hydrolase</keyword>
<dbReference type="InterPro" id="IPR006439">
    <property type="entry name" value="HAD-SF_hydro_IA"/>
</dbReference>
<dbReference type="KEGG" id="rbu:PG1C_10360"/>
<feature type="binding site" evidence="11">
    <location>
        <position position="20"/>
    </location>
    <ligand>
        <name>Mg(2+)</name>
        <dbReference type="ChEBI" id="CHEBI:18420"/>
    </ligand>
</feature>
<keyword evidence="8 11" id="KW-0460">Magnesium</keyword>
<dbReference type="PANTHER" id="PTHR43434:SF1">
    <property type="entry name" value="PHOSPHOGLYCOLATE PHOSPHATASE"/>
    <property type="match status" value="1"/>
</dbReference>
<keyword evidence="13" id="KW-1185">Reference proteome</keyword>
<evidence type="ECO:0000256" key="11">
    <source>
        <dbReference type="HAMAP-Rule" id="MF_00495"/>
    </source>
</evidence>
<evidence type="ECO:0000256" key="4">
    <source>
        <dbReference type="ARBA" id="ARBA00006171"/>
    </source>
</evidence>
<comment type="similarity">
    <text evidence="4 11">Belongs to the HAD-like hydrolase superfamily. CbbY/CbbZ/Gph/YieH family.</text>
</comment>
<dbReference type="InterPro" id="IPR037512">
    <property type="entry name" value="PGPase_prok"/>
</dbReference>
<dbReference type="Gene3D" id="1.10.150.240">
    <property type="entry name" value="Putative phosphatase, domain 2"/>
    <property type="match status" value="1"/>
</dbReference>
<dbReference type="InterPro" id="IPR041492">
    <property type="entry name" value="HAD_2"/>
</dbReference>
<dbReference type="Gene3D" id="3.40.50.1000">
    <property type="entry name" value="HAD superfamily/HAD-like"/>
    <property type="match status" value="1"/>
</dbReference>
<comment type="catalytic activity">
    <reaction evidence="1 11">
        <text>2-phosphoglycolate + H2O = glycolate + phosphate</text>
        <dbReference type="Rhea" id="RHEA:14369"/>
        <dbReference type="ChEBI" id="CHEBI:15377"/>
        <dbReference type="ChEBI" id="CHEBI:29805"/>
        <dbReference type="ChEBI" id="CHEBI:43474"/>
        <dbReference type="ChEBI" id="CHEBI:58033"/>
        <dbReference type="EC" id="3.1.3.18"/>
    </reaction>
</comment>
<dbReference type="GO" id="GO:0046295">
    <property type="term" value="P:glycolate biosynthetic process"/>
    <property type="evidence" value="ECO:0007669"/>
    <property type="project" value="UniProtKB-UniRule"/>
</dbReference>
<evidence type="ECO:0000256" key="2">
    <source>
        <dbReference type="ARBA" id="ARBA00001946"/>
    </source>
</evidence>
<dbReference type="InterPro" id="IPR023198">
    <property type="entry name" value="PGP-like_dom2"/>
</dbReference>
<dbReference type="SFLD" id="SFLDG01129">
    <property type="entry name" value="C1.5:_HAD__Beta-PGM__Phosphata"/>
    <property type="match status" value="1"/>
</dbReference>
<dbReference type="PATRIC" id="fig|1565605.3.peg.2205"/>
<dbReference type="HAMAP" id="MF_00495">
    <property type="entry name" value="GPH_hydrolase_bact"/>
    <property type="match status" value="1"/>
</dbReference>
<feature type="active site" description="Nucleophile" evidence="11">
    <location>
        <position position="20"/>
    </location>
</feature>
<dbReference type="SUPFAM" id="SSF56784">
    <property type="entry name" value="HAD-like"/>
    <property type="match status" value="1"/>
</dbReference>
<evidence type="ECO:0000256" key="1">
    <source>
        <dbReference type="ARBA" id="ARBA00000830"/>
    </source>
</evidence>
<dbReference type="SFLD" id="SFLDG01135">
    <property type="entry name" value="C1.5.6:_HAD__Beta-PGM__Phospha"/>
    <property type="match status" value="1"/>
</dbReference>
<comment type="function">
    <text evidence="10 11">Specifically catalyzes the dephosphorylation of 2-phosphoglycolate. Is involved in the dissimilation of the intracellular 2-phosphoglycolate formed during the DNA repair of 3'-phosphoglycolate ends, a major class of DNA lesions induced by oxidative stress.</text>
</comment>
<evidence type="ECO:0000256" key="3">
    <source>
        <dbReference type="ARBA" id="ARBA00004818"/>
    </source>
</evidence>
<keyword evidence="6 11" id="KW-0479">Metal-binding</keyword>
<proteinExistence type="inferred from homology"/>
<evidence type="ECO:0000256" key="6">
    <source>
        <dbReference type="ARBA" id="ARBA00022723"/>
    </source>
</evidence>
<reference evidence="12 13" key="1">
    <citation type="journal article" date="2015" name="Genome Announc.">
        <title>Complete Genome Sequence of a Novel Bacterium within the Family Rhodocyclaceae That Degrades Polycyclic Aromatic Hydrocarbons.</title>
        <authorList>
            <person name="Singleton D.R."/>
            <person name="Dickey A.N."/>
            <person name="Scholl E.H."/>
            <person name="Wright F.A."/>
            <person name="Aitken M.D."/>
        </authorList>
    </citation>
    <scope>NUCLEOTIDE SEQUENCE [LARGE SCALE GENOMIC DNA]</scope>
    <source>
        <strain evidence="13">PG1-Ca6</strain>
    </source>
</reference>
<feature type="binding site" evidence="11">
    <location>
        <position position="178"/>
    </location>
    <ligand>
        <name>Mg(2+)</name>
        <dbReference type="ChEBI" id="CHEBI:18420"/>
    </ligand>
</feature>
<comment type="pathway">
    <text evidence="3 11">Organic acid metabolism; glycolate biosynthesis; glycolate from 2-phosphoglycolate: step 1/1.</text>
</comment>
<dbReference type="UniPathway" id="UPA00865">
    <property type="reaction ID" value="UER00834"/>
</dbReference>
<organism evidence="12 13">
    <name type="scientific">Rugosibacter aromaticivorans</name>
    <dbReference type="NCBI Taxonomy" id="1565605"/>
    <lineage>
        <taxon>Bacteria</taxon>
        <taxon>Pseudomonadati</taxon>
        <taxon>Pseudomonadota</taxon>
        <taxon>Betaproteobacteria</taxon>
        <taxon>Nitrosomonadales</taxon>
        <taxon>Sterolibacteriaceae</taxon>
        <taxon>Rugosibacter</taxon>
    </lineage>
</organism>
<dbReference type="InterPro" id="IPR036412">
    <property type="entry name" value="HAD-like_sf"/>
</dbReference>
<dbReference type="Pfam" id="PF13419">
    <property type="entry name" value="HAD_2"/>
    <property type="match status" value="1"/>
</dbReference>
<dbReference type="PANTHER" id="PTHR43434">
    <property type="entry name" value="PHOSPHOGLYCOLATE PHOSPHATASE"/>
    <property type="match status" value="1"/>
</dbReference>
<name>A0A0C5JMY1_9PROT</name>
<dbReference type="GO" id="GO:0006281">
    <property type="term" value="P:DNA repair"/>
    <property type="evidence" value="ECO:0007669"/>
    <property type="project" value="TreeGrafter"/>
</dbReference>
<dbReference type="HOGENOM" id="CLU_045011_19_1_4"/>
<dbReference type="STRING" id="1565605.PG1C_10360"/>
<dbReference type="GO" id="GO:0046872">
    <property type="term" value="F:metal ion binding"/>
    <property type="evidence" value="ECO:0007669"/>
    <property type="project" value="UniProtKB-KW"/>
</dbReference>
<gene>
    <name evidence="12" type="ORF">PG1C_10360</name>
</gene>
<dbReference type="GO" id="GO:0008967">
    <property type="term" value="F:phosphoglycolate phosphatase activity"/>
    <property type="evidence" value="ECO:0007669"/>
    <property type="project" value="UniProtKB-UniRule"/>
</dbReference>
<dbReference type="Proteomes" id="UP000061603">
    <property type="component" value="Chromosome"/>
</dbReference>
<comment type="cofactor">
    <cofactor evidence="2 11">
        <name>Mg(2+)</name>
        <dbReference type="ChEBI" id="CHEBI:18420"/>
    </cofactor>
</comment>
<dbReference type="NCBIfam" id="TIGR01509">
    <property type="entry name" value="HAD-SF-IA-v3"/>
    <property type="match status" value="1"/>
</dbReference>
<dbReference type="NCBIfam" id="NF009695">
    <property type="entry name" value="PRK13222.1-2"/>
    <property type="match status" value="1"/>
</dbReference>
<dbReference type="GO" id="GO:0005975">
    <property type="term" value="P:carbohydrate metabolic process"/>
    <property type="evidence" value="ECO:0007669"/>
    <property type="project" value="InterPro"/>
</dbReference>
<evidence type="ECO:0000256" key="8">
    <source>
        <dbReference type="ARBA" id="ARBA00022842"/>
    </source>
</evidence>
<evidence type="ECO:0000256" key="7">
    <source>
        <dbReference type="ARBA" id="ARBA00022801"/>
    </source>
</evidence>
<dbReference type="EC" id="3.1.3.18" evidence="5 11"/>
<dbReference type="EMBL" id="CP010554">
    <property type="protein sequence ID" value="AJP48731.1"/>
    <property type="molecule type" value="Genomic_DNA"/>
</dbReference>
<evidence type="ECO:0000256" key="10">
    <source>
        <dbReference type="ARBA" id="ARBA00059247"/>
    </source>
</evidence>
<dbReference type="NCBIfam" id="TIGR01449">
    <property type="entry name" value="PGP_bact"/>
    <property type="match status" value="1"/>
</dbReference>
<dbReference type="InterPro" id="IPR023214">
    <property type="entry name" value="HAD_sf"/>
</dbReference>
<dbReference type="AlphaFoldDB" id="A0A0C5JMY1"/>
<dbReference type="SFLD" id="SFLDS00003">
    <property type="entry name" value="Haloacid_Dehalogenase"/>
    <property type="match status" value="1"/>
</dbReference>
<evidence type="ECO:0000256" key="5">
    <source>
        <dbReference type="ARBA" id="ARBA00013078"/>
    </source>
</evidence>
<dbReference type="PRINTS" id="PR00413">
    <property type="entry name" value="HADHALOGNASE"/>
</dbReference>
<evidence type="ECO:0000256" key="9">
    <source>
        <dbReference type="ARBA" id="ARBA00023277"/>
    </source>
</evidence>
<protein>
    <recommendedName>
        <fullName evidence="5 11">Phosphoglycolate phosphatase</fullName>
        <shortName evidence="11">PGP</shortName>
        <shortName evidence="11">PGPase</shortName>
        <ecNumber evidence="5 11">3.1.3.18</ecNumber>
    </recommendedName>
</protein>
<accession>A0A0C5JMY1</accession>
<feature type="binding site" evidence="11">
    <location>
        <position position="22"/>
    </location>
    <ligand>
        <name>Mg(2+)</name>
        <dbReference type="ChEBI" id="CHEBI:18420"/>
    </ligand>
</feature>